<keyword evidence="3" id="KW-1185">Reference proteome</keyword>
<evidence type="ECO:0008006" key="4">
    <source>
        <dbReference type="Google" id="ProtNLM"/>
    </source>
</evidence>
<name>A0A517R0C6_9PLAN</name>
<sequence>MSARDSDQFLDTLKIASPCRMNWRNMEGDDRVRFCDWCEKKVYNLEGMSGSEAESLVAEHEGRMCVRMRVRHDRSVVAGNCPRGVRRFRTRVASVAASVLFLFATPLLCLFAPRAVSGAVKSVNRNAGNRLGDGLDDLRQLVGLPPAHAYFITGAVCVVPLPIAPAPPPTTGSEPPHAPPIEAPRP</sequence>
<dbReference type="OrthoDB" id="9814057at2"/>
<organism evidence="2 3">
    <name type="scientific">Stratiformator vulcanicus</name>
    <dbReference type="NCBI Taxonomy" id="2527980"/>
    <lineage>
        <taxon>Bacteria</taxon>
        <taxon>Pseudomonadati</taxon>
        <taxon>Planctomycetota</taxon>
        <taxon>Planctomycetia</taxon>
        <taxon>Planctomycetales</taxon>
        <taxon>Planctomycetaceae</taxon>
        <taxon>Stratiformator</taxon>
    </lineage>
</organism>
<dbReference type="EMBL" id="CP036268">
    <property type="protein sequence ID" value="QDT37318.1"/>
    <property type="molecule type" value="Genomic_DNA"/>
</dbReference>
<dbReference type="Proteomes" id="UP000317318">
    <property type="component" value="Chromosome"/>
</dbReference>
<evidence type="ECO:0000313" key="2">
    <source>
        <dbReference type="EMBL" id="QDT37318.1"/>
    </source>
</evidence>
<dbReference type="RefSeq" id="WP_145363447.1">
    <property type="nucleotide sequence ID" value="NZ_CP036268.1"/>
</dbReference>
<dbReference type="AlphaFoldDB" id="A0A517R0C6"/>
<feature type="transmembrane region" description="Helical" evidence="1">
    <location>
        <begin position="92"/>
        <end position="113"/>
    </location>
</feature>
<keyword evidence="1" id="KW-0812">Transmembrane</keyword>
<evidence type="ECO:0000256" key="1">
    <source>
        <dbReference type="SAM" id="Phobius"/>
    </source>
</evidence>
<protein>
    <recommendedName>
        <fullName evidence="4">Transmembrane protein</fullName>
    </recommendedName>
</protein>
<keyword evidence="1" id="KW-1133">Transmembrane helix</keyword>
<gene>
    <name evidence="2" type="ORF">Pan189_16910</name>
</gene>
<proteinExistence type="predicted"/>
<keyword evidence="1" id="KW-0472">Membrane</keyword>
<reference evidence="2 3" key="1">
    <citation type="submission" date="2019-02" db="EMBL/GenBank/DDBJ databases">
        <title>Deep-cultivation of Planctomycetes and their phenomic and genomic characterization uncovers novel biology.</title>
        <authorList>
            <person name="Wiegand S."/>
            <person name="Jogler M."/>
            <person name="Boedeker C."/>
            <person name="Pinto D."/>
            <person name="Vollmers J."/>
            <person name="Rivas-Marin E."/>
            <person name="Kohn T."/>
            <person name="Peeters S.H."/>
            <person name="Heuer A."/>
            <person name="Rast P."/>
            <person name="Oberbeckmann S."/>
            <person name="Bunk B."/>
            <person name="Jeske O."/>
            <person name="Meyerdierks A."/>
            <person name="Storesund J.E."/>
            <person name="Kallscheuer N."/>
            <person name="Luecker S."/>
            <person name="Lage O.M."/>
            <person name="Pohl T."/>
            <person name="Merkel B.J."/>
            <person name="Hornburger P."/>
            <person name="Mueller R.-W."/>
            <person name="Bruemmer F."/>
            <person name="Labrenz M."/>
            <person name="Spormann A.M."/>
            <person name="Op den Camp H."/>
            <person name="Overmann J."/>
            <person name="Amann R."/>
            <person name="Jetten M.S.M."/>
            <person name="Mascher T."/>
            <person name="Medema M.H."/>
            <person name="Devos D.P."/>
            <person name="Kaster A.-K."/>
            <person name="Ovreas L."/>
            <person name="Rohde M."/>
            <person name="Galperin M.Y."/>
            <person name="Jogler C."/>
        </authorList>
    </citation>
    <scope>NUCLEOTIDE SEQUENCE [LARGE SCALE GENOMIC DNA]</scope>
    <source>
        <strain evidence="2 3">Pan189</strain>
    </source>
</reference>
<dbReference type="KEGG" id="svp:Pan189_16910"/>
<accession>A0A517R0C6</accession>
<evidence type="ECO:0000313" key="3">
    <source>
        <dbReference type="Proteomes" id="UP000317318"/>
    </source>
</evidence>